<accession>A0A219AN33</accession>
<dbReference type="KEGG" id="pchm:VFPPC_18617"/>
<dbReference type="EMBL" id="LSBJ02000032">
    <property type="protein sequence ID" value="OWT42248.1"/>
    <property type="molecule type" value="Genomic_DNA"/>
</dbReference>
<evidence type="ECO:0000313" key="1">
    <source>
        <dbReference type="EMBL" id="OWT42248.1"/>
    </source>
</evidence>
<proteinExistence type="predicted"/>
<dbReference type="AlphaFoldDB" id="A0A219AN33"/>
<dbReference type="RefSeq" id="XP_022284793.1">
    <property type="nucleotide sequence ID" value="XM_022430203.1"/>
</dbReference>
<dbReference type="GeneID" id="33937333"/>
<name>A0A219AN33_METCM</name>
<sequence>MLPKSWQSISSSCGFLNHHLGCPRGLLWRLQGYLMANHHDVDLAEFEKKNHRRRNTIMLHLRVSRLCEPNEAPRWHLKGEPAQPLQCKTRTETAMVSGEFEIILVKVAYQSRTLGCQISPSVHCPASHQIFDGTSQPVFIARTALLHRKPKSHQ</sequence>
<comment type="caution">
    <text evidence="1">The sequence shown here is derived from an EMBL/GenBank/DDBJ whole genome shotgun (WGS) entry which is preliminary data.</text>
</comment>
<protein>
    <submittedName>
        <fullName evidence="1">Uncharacterized protein</fullName>
    </submittedName>
</protein>
<gene>
    <name evidence="1" type="ORF">VFPPC_18617</name>
</gene>
<reference evidence="1 2" key="1">
    <citation type="journal article" date="2016" name="PLoS Pathog.">
        <title>Biosynthesis of antibiotic leucinostatins in bio-control fungus Purpureocillium lilacinum and their inhibition on phytophthora revealed by genome mining.</title>
        <authorList>
            <person name="Wang G."/>
            <person name="Liu Z."/>
            <person name="Lin R."/>
            <person name="Li E."/>
            <person name="Mao Z."/>
            <person name="Ling J."/>
            <person name="Yang Y."/>
            <person name="Yin W.B."/>
            <person name="Xie B."/>
        </authorList>
    </citation>
    <scope>NUCLEOTIDE SEQUENCE [LARGE SCALE GENOMIC DNA]</scope>
    <source>
        <strain evidence="1">170</strain>
    </source>
</reference>
<organism evidence="1 2">
    <name type="scientific">Pochonia chlamydosporia 170</name>
    <dbReference type="NCBI Taxonomy" id="1380566"/>
    <lineage>
        <taxon>Eukaryota</taxon>
        <taxon>Fungi</taxon>
        <taxon>Dikarya</taxon>
        <taxon>Ascomycota</taxon>
        <taxon>Pezizomycotina</taxon>
        <taxon>Sordariomycetes</taxon>
        <taxon>Hypocreomycetidae</taxon>
        <taxon>Hypocreales</taxon>
        <taxon>Clavicipitaceae</taxon>
        <taxon>Pochonia</taxon>
    </lineage>
</organism>
<dbReference type="Proteomes" id="UP000078397">
    <property type="component" value="Unassembled WGS sequence"/>
</dbReference>
<keyword evidence="2" id="KW-1185">Reference proteome</keyword>
<evidence type="ECO:0000313" key="2">
    <source>
        <dbReference type="Proteomes" id="UP000078397"/>
    </source>
</evidence>